<evidence type="ECO:0000313" key="2">
    <source>
        <dbReference type="Proteomes" id="UP001623330"/>
    </source>
</evidence>
<comment type="caution">
    <text evidence="1">The sequence shown here is derived from an EMBL/GenBank/DDBJ whole genome shotgun (WGS) entry which is preliminary data.</text>
</comment>
<dbReference type="InterPro" id="IPR006722">
    <property type="entry name" value="Sedlin"/>
</dbReference>
<evidence type="ECO:0000313" key="1">
    <source>
        <dbReference type="EMBL" id="KAL3228515.1"/>
    </source>
</evidence>
<dbReference type="SUPFAM" id="SSF64356">
    <property type="entry name" value="SNARE-like"/>
    <property type="match status" value="1"/>
</dbReference>
<keyword evidence="2" id="KW-1185">Reference proteome</keyword>
<name>A0ABR4NLR8_9SACH</name>
<dbReference type="Proteomes" id="UP001623330">
    <property type="component" value="Unassembled WGS sequence"/>
</dbReference>
<dbReference type="EMBL" id="JBEVYD010000013">
    <property type="protein sequence ID" value="KAL3228515.1"/>
    <property type="molecule type" value="Genomic_DNA"/>
</dbReference>
<reference evidence="1 2" key="1">
    <citation type="submission" date="2024-05" db="EMBL/GenBank/DDBJ databases">
        <title>Long read based assembly of the Candida bracarensis genome reveals expanded adhesin content.</title>
        <authorList>
            <person name="Marcet-Houben M."/>
            <person name="Ksiezopolska E."/>
            <person name="Gabaldon T."/>
        </authorList>
    </citation>
    <scope>NUCLEOTIDE SEQUENCE [LARGE SCALE GENOMIC DNA]</scope>
    <source>
        <strain evidence="1 2">CBM6</strain>
    </source>
</reference>
<dbReference type="Gene3D" id="3.30.450.70">
    <property type="match status" value="1"/>
</dbReference>
<organism evidence="1 2">
    <name type="scientific">Nakaseomyces bracarensis</name>
    <dbReference type="NCBI Taxonomy" id="273131"/>
    <lineage>
        <taxon>Eukaryota</taxon>
        <taxon>Fungi</taxon>
        <taxon>Dikarya</taxon>
        <taxon>Ascomycota</taxon>
        <taxon>Saccharomycotina</taxon>
        <taxon>Saccharomycetes</taxon>
        <taxon>Saccharomycetales</taxon>
        <taxon>Saccharomycetaceae</taxon>
        <taxon>Nakaseomyces</taxon>
    </lineage>
</organism>
<dbReference type="InterPro" id="IPR011012">
    <property type="entry name" value="Longin-like_dom_sf"/>
</dbReference>
<protein>
    <submittedName>
        <fullName evidence="1">Uncharacterized protein</fullName>
    </submittedName>
</protein>
<accession>A0ABR4NLR8</accession>
<dbReference type="Pfam" id="PF04628">
    <property type="entry name" value="Sedlin_N"/>
    <property type="match status" value="1"/>
</dbReference>
<gene>
    <name evidence="1" type="ORF">RNJ44_02460</name>
</gene>
<sequence>MLKSIPCFVSIISETNEPVLVYCPPQYKSDVEHVLKSNVLSNVSLDYFESNLYQWSTHEKEAPIRPLFQVEGISVFGMLVKTTSLKIVIGFPMSESFDDDEIEEVFGIVRKLYVRVKCSPFVSLQSNDGNTEISKMLEDRLNEQFEKPTKT</sequence>
<proteinExistence type="predicted"/>